<dbReference type="Pfam" id="PF15264">
    <property type="entry name" value="TSSC4"/>
    <property type="match status" value="1"/>
</dbReference>
<feature type="compositionally biased region" description="Acidic residues" evidence="1">
    <location>
        <begin position="79"/>
        <end position="96"/>
    </location>
</feature>
<gene>
    <name evidence="2" type="ORF">TIFTF001_018533</name>
</gene>
<evidence type="ECO:0000313" key="3">
    <source>
        <dbReference type="Proteomes" id="UP001187192"/>
    </source>
</evidence>
<keyword evidence="3" id="KW-1185">Reference proteome</keyword>
<dbReference type="Gramene" id="FCD_00013934-RA">
    <property type="protein sequence ID" value="FCD_00013934-RA:cds"/>
    <property type="gene ID" value="FCD_00013934"/>
</dbReference>
<dbReference type="AlphaFoldDB" id="A0AA88AS19"/>
<feature type="compositionally biased region" description="Low complexity" evidence="1">
    <location>
        <begin position="16"/>
        <end position="36"/>
    </location>
</feature>
<dbReference type="InterPro" id="IPR029338">
    <property type="entry name" value="TSSC4"/>
</dbReference>
<feature type="region of interest" description="Disordered" evidence="1">
    <location>
        <begin position="74"/>
        <end position="127"/>
    </location>
</feature>
<dbReference type="PANTHER" id="PTHR13445">
    <property type="entry name" value="TUMOR SUPPRESSING SUBTRANSFERABLE CANDIDATE 4 TSSC4"/>
    <property type="match status" value="1"/>
</dbReference>
<dbReference type="PANTHER" id="PTHR13445:SF5">
    <property type="entry name" value="PROTEIN TSSC4"/>
    <property type="match status" value="1"/>
</dbReference>
<feature type="region of interest" description="Disordered" evidence="1">
    <location>
        <begin position="16"/>
        <end position="41"/>
    </location>
</feature>
<feature type="region of interest" description="Disordered" evidence="1">
    <location>
        <begin position="174"/>
        <end position="207"/>
    </location>
</feature>
<protein>
    <recommendedName>
        <fullName evidence="4">Protein TSSC4</fullName>
    </recommendedName>
</protein>
<dbReference type="EMBL" id="BTGU01000030">
    <property type="protein sequence ID" value="GMN49366.1"/>
    <property type="molecule type" value="Genomic_DNA"/>
</dbReference>
<proteinExistence type="predicted"/>
<feature type="compositionally biased region" description="Basic and acidic residues" evidence="1">
    <location>
        <begin position="187"/>
        <end position="207"/>
    </location>
</feature>
<dbReference type="Proteomes" id="UP001187192">
    <property type="component" value="Unassembled WGS sequence"/>
</dbReference>
<organism evidence="2 3">
    <name type="scientific">Ficus carica</name>
    <name type="common">Common fig</name>
    <dbReference type="NCBI Taxonomy" id="3494"/>
    <lineage>
        <taxon>Eukaryota</taxon>
        <taxon>Viridiplantae</taxon>
        <taxon>Streptophyta</taxon>
        <taxon>Embryophyta</taxon>
        <taxon>Tracheophyta</taxon>
        <taxon>Spermatophyta</taxon>
        <taxon>Magnoliopsida</taxon>
        <taxon>eudicotyledons</taxon>
        <taxon>Gunneridae</taxon>
        <taxon>Pentapetalae</taxon>
        <taxon>rosids</taxon>
        <taxon>fabids</taxon>
        <taxon>Rosales</taxon>
        <taxon>Moraceae</taxon>
        <taxon>Ficeae</taxon>
        <taxon>Ficus</taxon>
    </lineage>
</organism>
<reference evidence="2" key="1">
    <citation type="submission" date="2023-07" db="EMBL/GenBank/DDBJ databases">
        <title>draft genome sequence of fig (Ficus carica).</title>
        <authorList>
            <person name="Takahashi T."/>
            <person name="Nishimura K."/>
        </authorList>
    </citation>
    <scope>NUCLEOTIDE SEQUENCE</scope>
</reference>
<evidence type="ECO:0000256" key="1">
    <source>
        <dbReference type="SAM" id="MobiDB-lite"/>
    </source>
</evidence>
<sequence>MTDESFKARVEKVFGSLASSRSSTVPSSSSSLWSISDGEVERREWRRCEDTSGRDETPCSSSFDEFLKKDRRRRGFKEDLEEDPDEIGERDEDGAGDEWGIRSSIGLDRTLDYEQEEDEYDKVASGTENAGDRVYMSDVTEKGSFLNSQNVLGNKKDPRANHLAAKYRLKEDEAEAQKLSPNLVRSAEVKEPANAKGSKDEVQPKPILKRKDNEAVFRSRKRVRFDVECEKDFEETCPNEAVFKAPAGLPDYLVNPSKYTYYSLDSTSEVDEFSNMRACGGFLNEVKNLNGEAGLELENKFATELPKIRKARDGSPCTKRAFQLALQQGKSKVELVESRKMSQKQRQQQMGVVVLDSKNQVGSTEQRRIQLTLILSFVEFGLREQYVRRVAVMHHYTCGGAINTVNLQGPARDDFDAHTY</sequence>
<comment type="caution">
    <text evidence="2">The sequence shown here is derived from an EMBL/GenBank/DDBJ whole genome shotgun (WGS) entry which is preliminary data.</text>
</comment>
<accession>A0AA88AS19</accession>
<evidence type="ECO:0008006" key="4">
    <source>
        <dbReference type="Google" id="ProtNLM"/>
    </source>
</evidence>
<name>A0AA88AS19_FICCA</name>
<evidence type="ECO:0000313" key="2">
    <source>
        <dbReference type="EMBL" id="GMN49366.1"/>
    </source>
</evidence>